<gene>
    <name evidence="14" type="ORF">KP509_25G067500</name>
</gene>
<proteinExistence type="inferred from homology"/>
<dbReference type="GO" id="GO:0006629">
    <property type="term" value="P:lipid metabolic process"/>
    <property type="evidence" value="ECO:0007669"/>
    <property type="project" value="UniProtKB-KW"/>
</dbReference>
<dbReference type="SUPFAM" id="SSF55856">
    <property type="entry name" value="Cytochrome b5-like heme/steroid binding domain"/>
    <property type="match status" value="1"/>
</dbReference>
<evidence type="ECO:0000256" key="5">
    <source>
        <dbReference type="ARBA" id="ARBA00022692"/>
    </source>
</evidence>
<evidence type="ECO:0000256" key="4">
    <source>
        <dbReference type="ARBA" id="ARBA00022617"/>
    </source>
</evidence>
<evidence type="ECO:0000256" key="10">
    <source>
        <dbReference type="ARBA" id="ARBA00023098"/>
    </source>
</evidence>
<comment type="pathway">
    <text evidence="2">Lipid metabolism.</text>
</comment>
<dbReference type="InterPro" id="IPR012171">
    <property type="entry name" value="Fatty_acid_desaturase"/>
</dbReference>
<evidence type="ECO:0000256" key="12">
    <source>
        <dbReference type="SAM" id="Phobius"/>
    </source>
</evidence>
<comment type="caution">
    <text evidence="14">The sequence shown here is derived from an EMBL/GenBank/DDBJ whole genome shotgun (WGS) entry which is preliminary data.</text>
</comment>
<feature type="transmembrane region" description="Helical" evidence="12">
    <location>
        <begin position="142"/>
        <end position="163"/>
    </location>
</feature>
<protein>
    <recommendedName>
        <fullName evidence="13">Cytochrome b5 heme-binding domain-containing protein</fullName>
    </recommendedName>
</protein>
<evidence type="ECO:0000259" key="13">
    <source>
        <dbReference type="PROSITE" id="PS50255"/>
    </source>
</evidence>
<feature type="transmembrane region" description="Helical" evidence="12">
    <location>
        <begin position="318"/>
        <end position="336"/>
    </location>
</feature>
<sequence length="480" mass="54187">MAPFQDERQKLELKNAGEVVGRPMEFANQDEKERKSKELRVVSTVELQKHASADDLWISINGKVYDVTRWLPSHPGGEIPLLSLAGQDVTDTFLAFHPPSAAALLPRYLIGTLMDYQVSSLSSDYRSTLADLKKAGIFRKDLSIYLLLFALISLGICGSVAGVLLSDKWWVHIVSGLLLGCVWTQCGWIGHDAGHSPLIGKPFIDSCIGLLVGNCISGISISWWKRNHNAHHISCNSLEYDPDLQYIPLFAVSSKLFSSLHSYFYERKMTFDRIARILVSYQHWTFYPVMAVARINLFAQTFILLLSNKKIQNRGMEITCILFFWAWFIALLSFLPNNLERLTFILASFAVTGIQHVQFCLNHFSSPVYNERPAGTAFVQAQVNGTLNLSTPSWMDWFHGGLQFQVEHHLFPRLPRHNLRKISGLVKSLCAKHGLPYTSVSFWEANVMIIHTLRSAALQARDWSKPAPKNLLWEAVNAQG</sequence>
<keyword evidence="15" id="KW-1185">Reference proteome</keyword>
<evidence type="ECO:0000256" key="3">
    <source>
        <dbReference type="ARBA" id="ARBA00009295"/>
    </source>
</evidence>
<name>A0A8T2RU57_CERRI</name>
<dbReference type="InterPro" id="IPR005804">
    <property type="entry name" value="FA_desaturase_dom"/>
</dbReference>
<organism evidence="14 15">
    <name type="scientific">Ceratopteris richardii</name>
    <name type="common">Triangle waterfern</name>
    <dbReference type="NCBI Taxonomy" id="49495"/>
    <lineage>
        <taxon>Eukaryota</taxon>
        <taxon>Viridiplantae</taxon>
        <taxon>Streptophyta</taxon>
        <taxon>Embryophyta</taxon>
        <taxon>Tracheophyta</taxon>
        <taxon>Polypodiopsida</taxon>
        <taxon>Polypodiidae</taxon>
        <taxon>Polypodiales</taxon>
        <taxon>Pteridineae</taxon>
        <taxon>Pteridaceae</taxon>
        <taxon>Parkerioideae</taxon>
        <taxon>Ceratopteris</taxon>
    </lineage>
</organism>
<keyword evidence="11 12" id="KW-0472">Membrane</keyword>
<dbReference type="GO" id="GO:0016020">
    <property type="term" value="C:membrane"/>
    <property type="evidence" value="ECO:0007669"/>
    <property type="project" value="UniProtKB-SubCell"/>
</dbReference>
<evidence type="ECO:0000256" key="7">
    <source>
        <dbReference type="ARBA" id="ARBA00022989"/>
    </source>
</evidence>
<keyword evidence="4" id="KW-0349">Heme</keyword>
<dbReference type="PROSITE" id="PS50255">
    <property type="entry name" value="CYTOCHROME_B5_2"/>
    <property type="match status" value="1"/>
</dbReference>
<dbReference type="AlphaFoldDB" id="A0A8T2RU57"/>
<keyword evidence="10" id="KW-0443">Lipid metabolism</keyword>
<feature type="domain" description="Cytochrome b5 heme-binding" evidence="13">
    <location>
        <begin position="39"/>
        <end position="114"/>
    </location>
</feature>
<reference evidence="14" key="1">
    <citation type="submission" date="2021-08" db="EMBL/GenBank/DDBJ databases">
        <title>WGS assembly of Ceratopteris richardii.</title>
        <authorList>
            <person name="Marchant D.B."/>
            <person name="Chen G."/>
            <person name="Jenkins J."/>
            <person name="Shu S."/>
            <person name="Leebens-Mack J."/>
            <person name="Grimwood J."/>
            <person name="Schmutz J."/>
            <person name="Soltis P."/>
            <person name="Soltis D."/>
            <person name="Chen Z.-H."/>
        </authorList>
    </citation>
    <scope>NUCLEOTIDE SEQUENCE</scope>
    <source>
        <strain evidence="14">Whitten #5841</strain>
        <tissue evidence="14">Leaf</tissue>
    </source>
</reference>
<dbReference type="EMBL" id="CM035430">
    <property type="protein sequence ID" value="KAH7298973.1"/>
    <property type="molecule type" value="Genomic_DNA"/>
</dbReference>
<keyword evidence="9" id="KW-0408">Iron</keyword>
<dbReference type="InterPro" id="IPR001199">
    <property type="entry name" value="Cyt_B5-like_heme/steroid-bd"/>
</dbReference>
<evidence type="ECO:0000256" key="2">
    <source>
        <dbReference type="ARBA" id="ARBA00005189"/>
    </source>
</evidence>
<evidence type="ECO:0000256" key="6">
    <source>
        <dbReference type="ARBA" id="ARBA00022723"/>
    </source>
</evidence>
<dbReference type="GO" id="GO:0046872">
    <property type="term" value="F:metal ion binding"/>
    <property type="evidence" value="ECO:0007669"/>
    <property type="project" value="UniProtKB-KW"/>
</dbReference>
<evidence type="ECO:0000313" key="15">
    <source>
        <dbReference type="Proteomes" id="UP000825935"/>
    </source>
</evidence>
<evidence type="ECO:0000256" key="9">
    <source>
        <dbReference type="ARBA" id="ARBA00023004"/>
    </source>
</evidence>
<keyword evidence="8" id="KW-0560">Oxidoreductase</keyword>
<dbReference type="Pfam" id="PF00173">
    <property type="entry name" value="Cyt-b5"/>
    <property type="match status" value="1"/>
</dbReference>
<dbReference type="Gene3D" id="3.10.120.10">
    <property type="entry name" value="Cytochrome b5-like heme/steroid binding domain"/>
    <property type="match status" value="1"/>
</dbReference>
<comment type="subcellular location">
    <subcellularLocation>
        <location evidence="1">Membrane</location>
        <topology evidence="1">Multi-pass membrane protein</topology>
    </subcellularLocation>
</comment>
<keyword evidence="7 12" id="KW-1133">Transmembrane helix</keyword>
<dbReference type="PANTHER" id="PTHR19353">
    <property type="entry name" value="FATTY ACID DESATURASE 2"/>
    <property type="match status" value="1"/>
</dbReference>
<evidence type="ECO:0000256" key="8">
    <source>
        <dbReference type="ARBA" id="ARBA00023002"/>
    </source>
</evidence>
<dbReference type="GO" id="GO:0016717">
    <property type="term" value="F:oxidoreductase activity, acting on paired donors, with oxidation of a pair of donors resulting in the reduction of molecular oxygen to two molecules of water"/>
    <property type="evidence" value="ECO:0007669"/>
    <property type="project" value="TreeGrafter"/>
</dbReference>
<evidence type="ECO:0000313" key="14">
    <source>
        <dbReference type="EMBL" id="KAH7298973.1"/>
    </source>
</evidence>
<dbReference type="InterPro" id="IPR036400">
    <property type="entry name" value="Cyt_B5-like_heme/steroid_sf"/>
</dbReference>
<evidence type="ECO:0000256" key="11">
    <source>
        <dbReference type="ARBA" id="ARBA00023136"/>
    </source>
</evidence>
<feature type="transmembrane region" description="Helical" evidence="12">
    <location>
        <begin position="169"/>
        <end position="191"/>
    </location>
</feature>
<dbReference type="Proteomes" id="UP000825935">
    <property type="component" value="Chromosome 25"/>
</dbReference>
<dbReference type="CDD" id="cd03506">
    <property type="entry name" value="Delta6-FADS-like"/>
    <property type="match status" value="1"/>
</dbReference>
<feature type="transmembrane region" description="Helical" evidence="12">
    <location>
        <begin position="203"/>
        <end position="224"/>
    </location>
</feature>
<dbReference type="OMA" id="QWWKNKH"/>
<feature type="transmembrane region" description="Helical" evidence="12">
    <location>
        <begin position="286"/>
        <end position="306"/>
    </location>
</feature>
<comment type="similarity">
    <text evidence="3">Belongs to the fatty acid desaturase type 1 family.</text>
</comment>
<dbReference type="Pfam" id="PF00487">
    <property type="entry name" value="FA_desaturase"/>
    <property type="match status" value="1"/>
</dbReference>
<keyword evidence="6" id="KW-0479">Metal-binding</keyword>
<evidence type="ECO:0000256" key="1">
    <source>
        <dbReference type="ARBA" id="ARBA00004141"/>
    </source>
</evidence>
<accession>A0A8T2RU57</accession>
<dbReference type="PRINTS" id="PR00363">
    <property type="entry name" value="CYTOCHROMEB5"/>
</dbReference>
<keyword evidence="5 12" id="KW-0812">Transmembrane</keyword>
<dbReference type="SMART" id="SM01117">
    <property type="entry name" value="Cyt-b5"/>
    <property type="match status" value="1"/>
</dbReference>
<dbReference type="PANTHER" id="PTHR19353:SF30">
    <property type="entry name" value="DELTA 8-(E)-SPHINGOLIPID DESATURASE"/>
    <property type="match status" value="1"/>
</dbReference>
<dbReference type="PIRSF" id="PIRSF015921">
    <property type="entry name" value="FA_sphinglp_des"/>
    <property type="match status" value="1"/>
</dbReference>
<dbReference type="OrthoDB" id="260091at2759"/>